<feature type="transmembrane region" description="Helical" evidence="1">
    <location>
        <begin position="199"/>
        <end position="217"/>
    </location>
</feature>
<feature type="transmembrane region" description="Helical" evidence="1">
    <location>
        <begin position="21"/>
        <end position="40"/>
    </location>
</feature>
<dbReference type="Pfam" id="PF07613">
    <property type="entry name" value="DUF1576"/>
    <property type="match status" value="2"/>
</dbReference>
<dbReference type="RefSeq" id="WP_257532452.1">
    <property type="nucleotide sequence ID" value="NZ_JANKAS010000013.1"/>
</dbReference>
<feature type="transmembrane region" description="Helical" evidence="1">
    <location>
        <begin position="405"/>
        <end position="422"/>
    </location>
</feature>
<sequence>MPKMININKTFFTHKKILKNTKYKIFTFYALTLVIFGLIMDSPENIFQGVLQIIIQPDTLITDYIGVGGIGAAFVNAGLLTLSFILLLYYLKIELNGTAVAALFVSAGFAFFGKNIFNVWLIILGVYIYSKVQKEDFSKFIYIALFGTTLAPIVTELLFTLEAPIYMKIPLTLFVGLAAGFILPPLSTHLIRVHAGFDLYNVGFTAGMIGVVFVSVIRSYGILPAPRMIWTSGNNLLLAVFLFSLFISMIVLGFLLNEKSFKGLKEILEYPGRLVTDFILLEGFPATLMNMGICGIIATSYILLINGDINGPTISGIFTVAGFAAFGKHPKNILPIFIGVFLGSLTKIWHVNDPSIQLAALFGTSLAPIAGEYGWKYGILAAFLHSSVVLNVGTIHGGLNLYNNGFSAGIVAALLVPIIEAFRKEDNL</sequence>
<feature type="transmembrane region" description="Helical" evidence="1">
    <location>
        <begin position="165"/>
        <end position="187"/>
    </location>
</feature>
<protein>
    <submittedName>
        <fullName evidence="2">DUF1576 domain-containing protein</fullName>
    </submittedName>
</protein>
<keyword evidence="1" id="KW-0812">Transmembrane</keyword>
<comment type="caution">
    <text evidence="2">The sequence shown here is derived from an EMBL/GenBank/DDBJ whole genome shotgun (WGS) entry which is preliminary data.</text>
</comment>
<proteinExistence type="predicted"/>
<gene>
    <name evidence="2" type="ORF">NSA47_12335</name>
</gene>
<evidence type="ECO:0000313" key="2">
    <source>
        <dbReference type="EMBL" id="MCR1899766.1"/>
    </source>
</evidence>
<evidence type="ECO:0000313" key="3">
    <source>
        <dbReference type="Proteomes" id="UP001205748"/>
    </source>
</evidence>
<dbReference type="EMBL" id="JANKAS010000013">
    <property type="protein sequence ID" value="MCR1899766.1"/>
    <property type="molecule type" value="Genomic_DNA"/>
</dbReference>
<keyword evidence="1" id="KW-1133">Transmembrane helix</keyword>
<feature type="transmembrane region" description="Helical" evidence="1">
    <location>
        <begin position="278"/>
        <end position="303"/>
    </location>
</feature>
<keyword evidence="3" id="KW-1185">Reference proteome</keyword>
<accession>A0AAE3HFR3</accession>
<feature type="transmembrane region" description="Helical" evidence="1">
    <location>
        <begin position="73"/>
        <end position="91"/>
    </location>
</feature>
<dbReference type="Proteomes" id="UP001205748">
    <property type="component" value="Unassembled WGS sequence"/>
</dbReference>
<feature type="transmembrane region" description="Helical" evidence="1">
    <location>
        <begin position="103"/>
        <end position="128"/>
    </location>
</feature>
<feature type="transmembrane region" description="Helical" evidence="1">
    <location>
        <begin position="140"/>
        <end position="159"/>
    </location>
</feature>
<dbReference type="InterPro" id="IPR011470">
    <property type="entry name" value="DUF1576"/>
</dbReference>
<reference evidence="2" key="1">
    <citation type="submission" date="2022-07" db="EMBL/GenBank/DDBJ databases">
        <title>Enhanced cultured diversity of the mouse gut microbiota enables custom-made synthetic communities.</title>
        <authorList>
            <person name="Afrizal A."/>
        </authorList>
    </citation>
    <scope>NUCLEOTIDE SEQUENCE</scope>
    <source>
        <strain evidence="2">DSM 28593</strain>
    </source>
</reference>
<organism evidence="2 3">
    <name type="scientific">Irregularibacter muris</name>
    <dbReference type="NCBI Taxonomy" id="1796619"/>
    <lineage>
        <taxon>Bacteria</taxon>
        <taxon>Bacillati</taxon>
        <taxon>Bacillota</taxon>
        <taxon>Clostridia</taxon>
        <taxon>Eubacteriales</taxon>
        <taxon>Eubacteriaceae</taxon>
        <taxon>Irregularibacter</taxon>
    </lineage>
</organism>
<evidence type="ECO:0000256" key="1">
    <source>
        <dbReference type="SAM" id="Phobius"/>
    </source>
</evidence>
<feature type="transmembrane region" description="Helical" evidence="1">
    <location>
        <begin position="237"/>
        <end position="257"/>
    </location>
</feature>
<keyword evidence="1" id="KW-0472">Membrane</keyword>
<dbReference type="AlphaFoldDB" id="A0AAE3HFR3"/>
<name>A0AAE3HFR3_9FIRM</name>
<feature type="transmembrane region" description="Helical" evidence="1">
    <location>
        <begin position="382"/>
        <end position="399"/>
    </location>
</feature>